<dbReference type="SUPFAM" id="SSF47336">
    <property type="entry name" value="ACP-like"/>
    <property type="match status" value="1"/>
</dbReference>
<protein>
    <recommendedName>
        <fullName evidence="1">Carrier domain-containing protein</fullName>
    </recommendedName>
</protein>
<gene>
    <name evidence="2" type="ORF">RL74_16380</name>
</gene>
<dbReference type="Pfam" id="PF00550">
    <property type="entry name" value="PP-binding"/>
    <property type="match status" value="1"/>
</dbReference>
<evidence type="ECO:0000313" key="2">
    <source>
        <dbReference type="EMBL" id="KIQ58304.1"/>
    </source>
</evidence>
<dbReference type="EMBL" id="JXNZ01000154">
    <property type="protein sequence ID" value="KIQ58304.1"/>
    <property type="molecule type" value="Genomic_DNA"/>
</dbReference>
<name>A0A0D0P7Y5_PSEFL</name>
<evidence type="ECO:0000313" key="3">
    <source>
        <dbReference type="Proteomes" id="UP000032101"/>
    </source>
</evidence>
<dbReference type="Proteomes" id="UP000032101">
    <property type="component" value="Unassembled WGS sequence"/>
</dbReference>
<dbReference type="AlphaFoldDB" id="A0A0D0P7Y5"/>
<organism evidence="2 3">
    <name type="scientific">Pseudomonas fluorescens</name>
    <dbReference type="NCBI Taxonomy" id="294"/>
    <lineage>
        <taxon>Bacteria</taxon>
        <taxon>Pseudomonadati</taxon>
        <taxon>Pseudomonadota</taxon>
        <taxon>Gammaproteobacteria</taxon>
        <taxon>Pseudomonadales</taxon>
        <taxon>Pseudomonadaceae</taxon>
        <taxon>Pseudomonas</taxon>
    </lineage>
</organism>
<reference evidence="2 3" key="1">
    <citation type="submission" date="2015-01" db="EMBL/GenBank/DDBJ databases">
        <title>Draft Genome Sequence of the Biocontrol and Plant Growth-Promoting Rhizobacteria (PGPR) Pseudomonas fluorescens UM270.</title>
        <authorList>
            <person name="Hernandez-Salmeron J.E."/>
            <person name="Santoyo G."/>
            <person name="Moreno-Hagelsieb G."/>
            <person name="Hernandez-Leon R."/>
        </authorList>
    </citation>
    <scope>NUCLEOTIDE SEQUENCE [LARGE SCALE GENOMIC DNA]</scope>
    <source>
        <strain evidence="2 3">UM270</strain>
    </source>
</reference>
<feature type="domain" description="Carrier" evidence="1">
    <location>
        <begin position="5"/>
        <end position="83"/>
    </location>
</feature>
<dbReference type="Gene3D" id="1.10.1200.10">
    <property type="entry name" value="ACP-like"/>
    <property type="match status" value="1"/>
</dbReference>
<dbReference type="PATRIC" id="fig|294.124.peg.3379"/>
<dbReference type="PROSITE" id="PS50075">
    <property type="entry name" value="CARRIER"/>
    <property type="match status" value="1"/>
</dbReference>
<accession>A0A0D0P7Y5</accession>
<dbReference type="InterPro" id="IPR009081">
    <property type="entry name" value="PP-bd_ACP"/>
</dbReference>
<proteinExistence type="predicted"/>
<dbReference type="InterPro" id="IPR036736">
    <property type="entry name" value="ACP-like_sf"/>
</dbReference>
<dbReference type="RefSeq" id="WP_042730840.1">
    <property type="nucleotide sequence ID" value="NZ_JXNZ01000154.1"/>
</dbReference>
<dbReference type="OrthoDB" id="6906181at2"/>
<evidence type="ECO:0000259" key="1">
    <source>
        <dbReference type="PROSITE" id="PS50075"/>
    </source>
</evidence>
<comment type="caution">
    <text evidence="2">The sequence shown here is derived from an EMBL/GenBank/DDBJ whole genome shotgun (WGS) entry which is preliminary data.</text>
</comment>
<sequence length="87" mass="10031">MVSSLERVEIEREVIEILSGSLMQSDRLIGSDSQLVKDLYVDSIVLIEMILELNERFGIELFEVEVAEWKTVREICRSVESCIVQKL</sequence>